<comment type="caution">
    <text evidence="1">The sequence shown here is derived from an EMBL/GenBank/DDBJ whole genome shotgun (WGS) entry which is preliminary data.</text>
</comment>
<organism evidence="1 2">
    <name type="scientific">Scortum barcoo</name>
    <name type="common">barcoo grunter</name>
    <dbReference type="NCBI Taxonomy" id="214431"/>
    <lineage>
        <taxon>Eukaryota</taxon>
        <taxon>Metazoa</taxon>
        <taxon>Chordata</taxon>
        <taxon>Craniata</taxon>
        <taxon>Vertebrata</taxon>
        <taxon>Euteleostomi</taxon>
        <taxon>Actinopterygii</taxon>
        <taxon>Neopterygii</taxon>
        <taxon>Teleostei</taxon>
        <taxon>Neoteleostei</taxon>
        <taxon>Acanthomorphata</taxon>
        <taxon>Eupercaria</taxon>
        <taxon>Centrarchiformes</taxon>
        <taxon>Terapontoidei</taxon>
        <taxon>Terapontidae</taxon>
        <taxon>Scortum</taxon>
    </lineage>
</organism>
<proteinExistence type="predicted"/>
<dbReference type="EMBL" id="CM041536">
    <property type="protein sequence ID" value="KAI3371724.1"/>
    <property type="molecule type" value="Genomic_DNA"/>
</dbReference>
<protein>
    <submittedName>
        <fullName evidence="1">Uncharacterized protein</fullName>
    </submittedName>
</protein>
<evidence type="ECO:0000313" key="1">
    <source>
        <dbReference type="EMBL" id="KAI3371724.1"/>
    </source>
</evidence>
<sequence length="292" mass="32711">MKDMSISGQRARELVAAYDHSLEQQILRQGSNLSCQDDDLWKQVEERLSDGDAQETHCLGLDTVRVHVRMYSGIFTHYIKPVLSMPQIEKLFGMLGYQPSTSHHQQLCLQSPRVSPASLDDLLCLSCAFFLARCECRLLLTALGKNSGDVQWQLSVVRERQRGHAPCRYVALGNTKKTLEVNQPLMEPFDVEPEVDLYTDDQLTGRQKQVVVNDDESPRSLTWVTQSSAPPPAVKTHSNGVTPLSSSSPSLSTREDVCISKLNCHLTSLLESDISRSSSASVRQERRPREES</sequence>
<reference evidence="1" key="1">
    <citation type="submission" date="2022-04" db="EMBL/GenBank/DDBJ databases">
        <title>Jade perch genome.</title>
        <authorList>
            <person name="Chao B."/>
        </authorList>
    </citation>
    <scope>NUCLEOTIDE SEQUENCE</scope>
    <source>
        <strain evidence="1">CB-2022</strain>
    </source>
</reference>
<feature type="non-terminal residue" evidence="1">
    <location>
        <position position="292"/>
    </location>
</feature>
<evidence type="ECO:0000313" key="2">
    <source>
        <dbReference type="Proteomes" id="UP000831701"/>
    </source>
</evidence>
<name>A0ACB8WW38_9TELE</name>
<accession>A0ACB8WW38</accession>
<keyword evidence="2" id="KW-1185">Reference proteome</keyword>
<gene>
    <name evidence="1" type="ORF">L3Q82_024296</name>
</gene>
<dbReference type="Proteomes" id="UP000831701">
    <property type="component" value="Chromosome 6"/>
</dbReference>